<evidence type="ECO:0000256" key="1">
    <source>
        <dbReference type="SAM" id="MobiDB-lite"/>
    </source>
</evidence>
<dbReference type="GeneID" id="9597256"/>
<keyword evidence="3" id="KW-1185">Reference proteome</keyword>
<dbReference type="EMBL" id="GL377312">
    <property type="protein sequence ID" value="EFI92581.1"/>
    <property type="molecule type" value="Genomic_DNA"/>
</dbReference>
<evidence type="ECO:0000313" key="2">
    <source>
        <dbReference type="EMBL" id="EFI92581.1"/>
    </source>
</evidence>
<sequence length="325" mass="36280">MPPKSVAGDERLAGNELLHKIWTLLQNIDPKDPIPRQVYKHVKKLSPLGAVCVVTGLGNANFGLQLAHMLARALPLDMVMLVEHYLGLKTGALYLHTPRNLCYMTKTMHAAHDNFAAFFCPSLEVLRIMLHAVTNHGLPLGQVEVPDGVETNEHGFVIYTHTLPDGLYEYRFTPVMGELKSDDTWSPTLFITRHAQDSDELFDHIYPFEGEDSLPTIQLPVHPYFMVMHAYRALRKPRAEVPRTPSHLQEEVELITAIGDVLDKEYTETYMPSAVPPSPQTFEVVEDNILSGTARTRSQLSRANTDNSSQVSLASGSGPSLHRNP</sequence>
<dbReference type="InParanoid" id="D8QGZ2"/>
<dbReference type="VEuPathDB" id="FungiDB:SCHCODRAFT_01175362"/>
<name>D8QGZ2_SCHCM</name>
<feature type="non-terminal residue" evidence="2">
    <location>
        <position position="325"/>
    </location>
</feature>
<feature type="region of interest" description="Disordered" evidence="1">
    <location>
        <begin position="295"/>
        <end position="325"/>
    </location>
</feature>
<dbReference type="OrthoDB" id="3133596at2759"/>
<evidence type="ECO:0000313" key="3">
    <source>
        <dbReference type="Proteomes" id="UP000007431"/>
    </source>
</evidence>
<dbReference type="KEGG" id="scm:SCHCO_01175362"/>
<feature type="compositionally biased region" description="Polar residues" evidence="1">
    <location>
        <begin position="295"/>
        <end position="318"/>
    </location>
</feature>
<dbReference type="Proteomes" id="UP000007431">
    <property type="component" value="Unassembled WGS sequence"/>
</dbReference>
<evidence type="ECO:0008006" key="4">
    <source>
        <dbReference type="Google" id="ProtNLM"/>
    </source>
</evidence>
<dbReference type="HOGENOM" id="CLU_855699_0_0_1"/>
<protein>
    <recommendedName>
        <fullName evidence="4">HNH nuclease domain-containing protein</fullName>
    </recommendedName>
</protein>
<organism evidence="3">
    <name type="scientific">Schizophyllum commune (strain H4-8 / FGSC 9210)</name>
    <name type="common">Split gill fungus</name>
    <dbReference type="NCBI Taxonomy" id="578458"/>
    <lineage>
        <taxon>Eukaryota</taxon>
        <taxon>Fungi</taxon>
        <taxon>Dikarya</taxon>
        <taxon>Basidiomycota</taxon>
        <taxon>Agaricomycotina</taxon>
        <taxon>Agaricomycetes</taxon>
        <taxon>Agaricomycetidae</taxon>
        <taxon>Agaricales</taxon>
        <taxon>Schizophyllaceae</taxon>
        <taxon>Schizophyllum</taxon>
    </lineage>
</organism>
<gene>
    <name evidence="2" type="ORF">SCHCODRAFT_113137</name>
</gene>
<reference evidence="2 3" key="1">
    <citation type="journal article" date="2010" name="Nat. Biotechnol.">
        <title>Genome sequence of the model mushroom Schizophyllum commune.</title>
        <authorList>
            <person name="Ohm R.A."/>
            <person name="de Jong J.F."/>
            <person name="Lugones L.G."/>
            <person name="Aerts A."/>
            <person name="Kothe E."/>
            <person name="Stajich J.E."/>
            <person name="de Vries R.P."/>
            <person name="Record E."/>
            <person name="Levasseur A."/>
            <person name="Baker S.E."/>
            <person name="Bartholomew K.A."/>
            <person name="Coutinho P.M."/>
            <person name="Erdmann S."/>
            <person name="Fowler T.J."/>
            <person name="Gathman A.C."/>
            <person name="Lombard V."/>
            <person name="Henrissat B."/>
            <person name="Knabe N."/>
            <person name="Kuees U."/>
            <person name="Lilly W.W."/>
            <person name="Lindquist E."/>
            <person name="Lucas S."/>
            <person name="Magnuson J.K."/>
            <person name="Piumi F."/>
            <person name="Raudaskoski M."/>
            <person name="Salamov A."/>
            <person name="Schmutz J."/>
            <person name="Schwarze F.W.M.R."/>
            <person name="vanKuyk P.A."/>
            <person name="Horton J.S."/>
            <person name="Grigoriev I.V."/>
            <person name="Woesten H.A.B."/>
        </authorList>
    </citation>
    <scope>NUCLEOTIDE SEQUENCE [LARGE SCALE GENOMIC DNA]</scope>
    <source>
        <strain evidence="3">H4-8 / FGSC 9210</strain>
    </source>
</reference>
<dbReference type="AlphaFoldDB" id="D8QGZ2"/>
<dbReference type="RefSeq" id="XP_003027484.1">
    <property type="nucleotide sequence ID" value="XM_003027438.1"/>
</dbReference>
<proteinExistence type="predicted"/>
<accession>D8QGZ2</accession>